<organism evidence="2 3">
    <name type="scientific">Exophiala bonariae</name>
    <dbReference type="NCBI Taxonomy" id="1690606"/>
    <lineage>
        <taxon>Eukaryota</taxon>
        <taxon>Fungi</taxon>
        <taxon>Dikarya</taxon>
        <taxon>Ascomycota</taxon>
        <taxon>Pezizomycotina</taxon>
        <taxon>Eurotiomycetes</taxon>
        <taxon>Chaetothyriomycetidae</taxon>
        <taxon>Chaetothyriales</taxon>
        <taxon>Herpotrichiellaceae</taxon>
        <taxon>Exophiala</taxon>
    </lineage>
</organism>
<dbReference type="PANTHER" id="PTHR36578">
    <property type="entry name" value="CHROMOSOME 15, WHOLE GENOME SHOTGUN SEQUENCE"/>
    <property type="match status" value="1"/>
</dbReference>
<feature type="compositionally biased region" description="Low complexity" evidence="1">
    <location>
        <begin position="273"/>
        <end position="299"/>
    </location>
</feature>
<feature type="region of interest" description="Disordered" evidence="1">
    <location>
        <begin position="1259"/>
        <end position="1339"/>
    </location>
</feature>
<sequence>MTLVRWPMPQPDPAAASWSNDKTFSDTAVSAVAPAGYSQQITDAHIWTAGDGFLGVAVLEEYDASIGALLCDSLEACSSFQIYFEKEEGSEVVIKVAFWAGAFAAPDSASANALIAGLNGYTNTTLSTPDGFDVPSYVGNQAIRPPSGSNYFLDSKIFHGPFDTASCSKECEILGCNFFNTYIVLKNGVNQGQYCDVYSDAIGHEWATESGSTVGKTNWTISHSFTCTWAGEKRGQDPSSSSASASTTMGVQGAGDKGSWEHHHPWHGSGPRISTSIIGSSTSSTTSKSSSSIHVSETTTKTRWGTGASTQPVHETSSTKPQSSSSSLIDPIGHGSTSSLSSEAVTRSTPGHSWLHDMTIALSSVDPATTSSTTPFVISTTSSLAATTSGHAVNPTYNGSHTWNGTLPNVTHWYDWLYNQSTSALTTTTTSTLPVDPATTTTSSTSTTSIAYPSDFPYNAGHPWNGTLPNGTHWFDWLYNSSSSSVTSTTTSTLDVDPETTTTSSSASSTTTATHPPAPPFNGTHLWNGTLPNGTHWYDWLYNETTSALITTKTTTSTLIVDPLTTTTSSQAYIITSSVYPTVSFNGSLWNGTHWYDWIFNETTSSLTTTTTSTLFIDPETTTTTSAYLTTVTYPATNPWNGTLWNGTHWNGTLPNGTHWYDWLYNETSPLSTTTSTLFVDPATTTTSDYATSTTAYSGYPFNGTFSNHTHWTDWNVTNGTHWQDWLYNDTTSSSVSTTTSTLFVDPTSLTTSTTTYAYITTTSAYPSGIPYNGSFPNGTHWTDWNVTLPNGTHWQDWVHNDTASSSISTTTSPLFVDPVTTTTTTTSAHVTTSAVYPYPTGFNGTFPNNTHWTDWNITLPFNGTLPNGTHWYDWIYNSTTTSETATTTITSLLVDPTETSTTSLYVTTSAYSTYPSYNGSFPNGTHWTDWNITLPGNSTHYWPYNETTTSAAVVETTTTSTVSLTTTTTMSSADPTTTGPAYNAHGNTSFPSFPYNGTQGNSSFPSFPHNGTQGNSSFPSFPSSNASYPSSNSSWAENGCDPTPPSQILKNPSFECSLGGWAIVEGDIVWGGMAAPTIKRKMKKRDTTSPDLASDGKGFARLHPSSSSDIATLSQTLYTAAANGSYWYSFDYRVPASGDTPAECSLTVSDDEGVLQVVSGLDSATEWTKTGNEFKIKEFTSTFSWAFSCNGAETESPILDLDNFRLGGSNGTWAFSNGTFAGPPSNITFGGPPANGNFSFPPANLTYPVVAPPTYNLTAPAVAQPPQNETIPSDEGNDDSTTSTGTSTKQTTTGDETVEPTENDAPAPESGDAPTNGTTTIPPPTRRRFRPRHRNARL</sequence>
<feature type="compositionally biased region" description="Polar residues" evidence="1">
    <location>
        <begin position="986"/>
        <end position="1015"/>
    </location>
</feature>
<feature type="region of interest" description="Disordered" evidence="1">
    <location>
        <begin position="968"/>
        <end position="1041"/>
    </location>
</feature>
<accession>A0AAV9N9T2</accession>
<comment type="caution">
    <text evidence="2">The sequence shown here is derived from an EMBL/GenBank/DDBJ whole genome shotgun (WGS) entry which is preliminary data.</text>
</comment>
<feature type="compositionally biased region" description="Low complexity" evidence="1">
    <location>
        <begin position="318"/>
        <end position="327"/>
    </location>
</feature>
<feature type="compositionally biased region" description="Low complexity" evidence="1">
    <location>
        <begin position="1016"/>
        <end position="1035"/>
    </location>
</feature>
<feature type="compositionally biased region" description="Low complexity" evidence="1">
    <location>
        <begin position="1280"/>
        <end position="1296"/>
    </location>
</feature>
<proteinExistence type="predicted"/>
<feature type="compositionally biased region" description="Low complexity" evidence="1">
    <location>
        <begin position="500"/>
        <end position="514"/>
    </location>
</feature>
<feature type="compositionally biased region" description="Low complexity" evidence="1">
    <location>
        <begin position="968"/>
        <end position="979"/>
    </location>
</feature>
<feature type="compositionally biased region" description="Basic residues" evidence="1">
    <location>
        <begin position="1326"/>
        <end position="1339"/>
    </location>
</feature>
<dbReference type="RefSeq" id="XP_064704732.1">
    <property type="nucleotide sequence ID" value="XM_064847620.1"/>
</dbReference>
<protein>
    <submittedName>
        <fullName evidence="2">Uncharacterized protein</fullName>
    </submittedName>
</protein>
<dbReference type="Proteomes" id="UP001358417">
    <property type="component" value="Unassembled WGS sequence"/>
</dbReference>
<name>A0AAV9N9T2_9EURO</name>
<dbReference type="PANTHER" id="PTHR36578:SF1">
    <property type="entry name" value="APPLE DOMAIN-CONTAINING PROTEIN"/>
    <property type="match status" value="1"/>
</dbReference>
<feature type="compositionally biased region" description="Polar residues" evidence="1">
    <location>
        <begin position="335"/>
        <end position="349"/>
    </location>
</feature>
<evidence type="ECO:0000256" key="1">
    <source>
        <dbReference type="SAM" id="MobiDB-lite"/>
    </source>
</evidence>
<keyword evidence="3" id="KW-1185">Reference proteome</keyword>
<gene>
    <name evidence="2" type="ORF">LTR84_004041</name>
</gene>
<feature type="compositionally biased region" description="Polar residues" evidence="1">
    <location>
        <begin position="301"/>
        <end position="316"/>
    </location>
</feature>
<evidence type="ECO:0000313" key="3">
    <source>
        <dbReference type="Proteomes" id="UP001358417"/>
    </source>
</evidence>
<dbReference type="EMBL" id="JAVRRD010000018">
    <property type="protein sequence ID" value="KAK5049922.1"/>
    <property type="molecule type" value="Genomic_DNA"/>
</dbReference>
<reference evidence="2 3" key="1">
    <citation type="submission" date="2023-08" db="EMBL/GenBank/DDBJ databases">
        <title>Black Yeasts Isolated from many extreme environments.</title>
        <authorList>
            <person name="Coleine C."/>
            <person name="Stajich J.E."/>
            <person name="Selbmann L."/>
        </authorList>
    </citation>
    <scope>NUCLEOTIDE SEQUENCE [LARGE SCALE GENOMIC DNA]</scope>
    <source>
        <strain evidence="2 3">CCFEE 5792</strain>
    </source>
</reference>
<feature type="region of interest" description="Disordered" evidence="1">
    <location>
        <begin position="232"/>
        <end position="349"/>
    </location>
</feature>
<feature type="region of interest" description="Disordered" evidence="1">
    <location>
        <begin position="488"/>
        <end position="526"/>
    </location>
</feature>
<dbReference type="GeneID" id="89972220"/>
<evidence type="ECO:0000313" key="2">
    <source>
        <dbReference type="EMBL" id="KAK5049922.1"/>
    </source>
</evidence>